<proteinExistence type="predicted"/>
<accession>A0AC58RUL2</accession>
<name>A0AC58RUL2_TOBAC</name>
<reference evidence="2" key="2">
    <citation type="submission" date="2025-08" db="UniProtKB">
        <authorList>
            <consortium name="RefSeq"/>
        </authorList>
    </citation>
    <scope>IDENTIFICATION</scope>
    <source>
        <tissue evidence="2">Leaf</tissue>
    </source>
</reference>
<organism evidence="1 2">
    <name type="scientific">Nicotiana tabacum</name>
    <name type="common">Common tobacco</name>
    <dbReference type="NCBI Taxonomy" id="4097"/>
    <lineage>
        <taxon>Eukaryota</taxon>
        <taxon>Viridiplantae</taxon>
        <taxon>Streptophyta</taxon>
        <taxon>Embryophyta</taxon>
        <taxon>Tracheophyta</taxon>
        <taxon>Spermatophyta</taxon>
        <taxon>Magnoliopsida</taxon>
        <taxon>eudicotyledons</taxon>
        <taxon>Gunneridae</taxon>
        <taxon>Pentapetalae</taxon>
        <taxon>asterids</taxon>
        <taxon>lamiids</taxon>
        <taxon>Solanales</taxon>
        <taxon>Solanaceae</taxon>
        <taxon>Nicotianoideae</taxon>
        <taxon>Nicotianeae</taxon>
        <taxon>Nicotiana</taxon>
    </lineage>
</organism>
<dbReference type="Proteomes" id="UP000790787">
    <property type="component" value="Chromosome 1"/>
</dbReference>
<evidence type="ECO:0000313" key="2">
    <source>
        <dbReference type="RefSeq" id="XP_075076409.1"/>
    </source>
</evidence>
<dbReference type="RefSeq" id="XP_075076409.1">
    <property type="nucleotide sequence ID" value="XM_075220308.1"/>
</dbReference>
<sequence>MAAYSRSVATTKVELKKTLDLANNSKEYVRDVLLDAKEQKIKNHELTNWLEELKDVLYVADNFLDEIQTYGQQMQRLKSKVGFLFSPFKLILFRYKMSHKMNEIWERLDSIAADKAIFHLTERIIALEMKRDLTYSFILPDVVGRRNKSEEIVEVLMQENGFDECLSVVSIVGIGGVGKITLGKLVYRDEMIVKNFPLRIWLCASQDFDAIKLARNIVNLAIGVSCDNFNVEQVHSSLQDVLHANRFLLIIDDV</sequence>
<gene>
    <name evidence="2" type="primary">LOC142163055</name>
</gene>
<reference evidence="1" key="1">
    <citation type="journal article" date="2014" name="Nat. Commun.">
        <title>The tobacco genome sequence and its comparison with those of tomato and potato.</title>
        <authorList>
            <person name="Sierro N."/>
            <person name="Battey J.N."/>
            <person name="Ouadi S."/>
            <person name="Bakaher N."/>
            <person name="Bovet L."/>
            <person name="Willig A."/>
            <person name="Goepfert S."/>
            <person name="Peitsch M.C."/>
            <person name="Ivanov N.V."/>
        </authorList>
    </citation>
    <scope>NUCLEOTIDE SEQUENCE [LARGE SCALE GENOMIC DNA]</scope>
</reference>
<keyword evidence="1" id="KW-1185">Reference proteome</keyword>
<evidence type="ECO:0000313" key="1">
    <source>
        <dbReference type="Proteomes" id="UP000790787"/>
    </source>
</evidence>
<protein>
    <submittedName>
        <fullName evidence="2">Disease resistance protein RGA3</fullName>
    </submittedName>
</protein>